<dbReference type="OrthoDB" id="9793412at2"/>
<evidence type="ECO:0000313" key="3">
    <source>
        <dbReference type="Proteomes" id="UP000070299"/>
    </source>
</evidence>
<dbReference type="Proteomes" id="UP000070299">
    <property type="component" value="Unassembled WGS sequence"/>
</dbReference>
<accession>A0A136A5N2</accession>
<comment type="caution">
    <text evidence="2">The sequence shown here is derived from an EMBL/GenBank/DDBJ whole genome shotgun (WGS) entry which is preliminary data.</text>
</comment>
<dbReference type="GO" id="GO:0016757">
    <property type="term" value="F:glycosyltransferase activity"/>
    <property type="evidence" value="ECO:0007669"/>
    <property type="project" value="UniProtKB-KW"/>
</dbReference>
<dbReference type="AlphaFoldDB" id="A0A136A5N2"/>
<proteinExistence type="inferred from homology"/>
<comment type="similarity">
    <text evidence="1">Belongs to the ComF/GntX family.</text>
</comment>
<sequence length="225" mass="25826">MMSHIIQDCLICRQTSRELICRYCKQDLRFLVCPTGDKNLMLWPRVGKGLEKVDFTQLYALADYQWPLARLLTGLKFSAKLPHAKALAQLFVEHNLAPDVERPQALIPIPLHNNRYLWRKYNQSYEICRHLSLLTKIPSEHKILRRIQATKAQTALSANQRKVNMRGAFSIAPSALTQLGQYQHIALFDDVITTGATTNAAFLCLKKAHPQLRVDIWSICITLKY</sequence>
<keyword evidence="3" id="KW-1185">Reference proteome</keyword>
<dbReference type="STRING" id="1799789.AX660_09190"/>
<dbReference type="PANTHER" id="PTHR47505">
    <property type="entry name" value="DNA UTILIZATION PROTEIN YHGH"/>
    <property type="match status" value="1"/>
</dbReference>
<gene>
    <name evidence="2" type="ORF">AX660_09190</name>
</gene>
<name>A0A136A5N2_9ALTE</name>
<protein>
    <submittedName>
        <fullName evidence="2">Amidophosphoribosyltransferase</fullName>
    </submittedName>
</protein>
<dbReference type="EMBL" id="LSNE01000003">
    <property type="protein sequence ID" value="KXI30558.1"/>
    <property type="molecule type" value="Genomic_DNA"/>
</dbReference>
<dbReference type="InterPro" id="IPR051910">
    <property type="entry name" value="ComF/GntX_DNA_util-trans"/>
</dbReference>
<dbReference type="Gene3D" id="3.40.50.2020">
    <property type="match status" value="1"/>
</dbReference>
<keyword evidence="2" id="KW-0328">Glycosyltransferase</keyword>
<dbReference type="PANTHER" id="PTHR47505:SF1">
    <property type="entry name" value="DNA UTILIZATION PROTEIN YHGH"/>
    <property type="match status" value="1"/>
</dbReference>
<reference evidence="3" key="1">
    <citation type="submission" date="2016-02" db="EMBL/GenBank/DDBJ databases">
        <authorList>
            <person name="Schultz-Johansen M."/>
            <person name="Glaring M.A."/>
            <person name="Bech P.K."/>
            <person name="Stougaard P."/>
        </authorList>
    </citation>
    <scope>NUCLEOTIDE SEQUENCE [LARGE SCALE GENOMIC DNA]</scope>
    <source>
        <strain evidence="3">S66</strain>
    </source>
</reference>
<organism evidence="2 3">
    <name type="scientific">Paraglaciecola hydrolytica</name>
    <dbReference type="NCBI Taxonomy" id="1799789"/>
    <lineage>
        <taxon>Bacteria</taxon>
        <taxon>Pseudomonadati</taxon>
        <taxon>Pseudomonadota</taxon>
        <taxon>Gammaproteobacteria</taxon>
        <taxon>Alteromonadales</taxon>
        <taxon>Alteromonadaceae</taxon>
        <taxon>Paraglaciecola</taxon>
    </lineage>
</organism>
<evidence type="ECO:0000313" key="2">
    <source>
        <dbReference type="EMBL" id="KXI30558.1"/>
    </source>
</evidence>
<dbReference type="CDD" id="cd06223">
    <property type="entry name" value="PRTases_typeI"/>
    <property type="match status" value="1"/>
</dbReference>
<dbReference type="InterPro" id="IPR000836">
    <property type="entry name" value="PRTase_dom"/>
</dbReference>
<dbReference type="InterPro" id="IPR029057">
    <property type="entry name" value="PRTase-like"/>
</dbReference>
<evidence type="ECO:0000256" key="1">
    <source>
        <dbReference type="ARBA" id="ARBA00008007"/>
    </source>
</evidence>
<dbReference type="SUPFAM" id="SSF53271">
    <property type="entry name" value="PRTase-like"/>
    <property type="match status" value="1"/>
</dbReference>
<keyword evidence="2" id="KW-0808">Transferase</keyword>